<accession>A0ABP5IWC2</accession>
<reference evidence="3" key="1">
    <citation type="journal article" date="2019" name="Int. J. Syst. Evol. Microbiol.">
        <title>The Global Catalogue of Microorganisms (GCM) 10K type strain sequencing project: providing services to taxonomists for standard genome sequencing and annotation.</title>
        <authorList>
            <consortium name="The Broad Institute Genomics Platform"/>
            <consortium name="The Broad Institute Genome Sequencing Center for Infectious Disease"/>
            <person name="Wu L."/>
            <person name="Ma J."/>
        </authorList>
    </citation>
    <scope>NUCLEOTIDE SEQUENCE [LARGE SCALE GENOMIC DNA]</scope>
    <source>
        <strain evidence="3">JCM 14559</strain>
    </source>
</reference>
<dbReference type="Proteomes" id="UP001500897">
    <property type="component" value="Unassembled WGS sequence"/>
</dbReference>
<evidence type="ECO:0000313" key="3">
    <source>
        <dbReference type="Proteomes" id="UP001500897"/>
    </source>
</evidence>
<dbReference type="EMBL" id="BAAANS010000030">
    <property type="protein sequence ID" value="GAA2106147.1"/>
    <property type="molecule type" value="Genomic_DNA"/>
</dbReference>
<evidence type="ECO:0000313" key="2">
    <source>
        <dbReference type="EMBL" id="GAA2106147.1"/>
    </source>
</evidence>
<evidence type="ECO:0000256" key="1">
    <source>
        <dbReference type="SAM" id="MobiDB-lite"/>
    </source>
</evidence>
<protein>
    <submittedName>
        <fullName evidence="2">Uncharacterized protein</fullName>
    </submittedName>
</protein>
<proteinExistence type="predicted"/>
<sequence length="149" mass="15622">MQGGAPVVRRVEHGEVDLAHHTVDDGVEEFVLGGEVVVQRGAADREFGGEAAGGERGQALGVDQGEGGGDDAVPVEQRGAGSGDLRLLGRGLAGSGSLSQVVGAVRRVLFRVGPERVTVTVKLAVLVYRRRRIAEYLPSVRGVAAWTWN</sequence>
<gene>
    <name evidence="2" type="ORF">GCM10009759_44020</name>
</gene>
<name>A0ABP5IWC2_9ACTN</name>
<keyword evidence="3" id="KW-1185">Reference proteome</keyword>
<comment type="caution">
    <text evidence="2">The sequence shown here is derived from an EMBL/GenBank/DDBJ whole genome shotgun (WGS) entry which is preliminary data.</text>
</comment>
<organism evidence="2 3">
    <name type="scientific">Kitasatospora saccharophila</name>
    <dbReference type="NCBI Taxonomy" id="407973"/>
    <lineage>
        <taxon>Bacteria</taxon>
        <taxon>Bacillati</taxon>
        <taxon>Actinomycetota</taxon>
        <taxon>Actinomycetes</taxon>
        <taxon>Kitasatosporales</taxon>
        <taxon>Streptomycetaceae</taxon>
        <taxon>Kitasatospora</taxon>
    </lineage>
</organism>
<feature type="region of interest" description="Disordered" evidence="1">
    <location>
        <begin position="47"/>
        <end position="75"/>
    </location>
</feature>